<comment type="caution">
    <text evidence="1">The sequence shown here is derived from an EMBL/GenBank/DDBJ whole genome shotgun (WGS) entry which is preliminary data.</text>
</comment>
<name>A0A3D9JQ09_9BACL</name>
<dbReference type="OrthoDB" id="9891038at2"/>
<protein>
    <submittedName>
        <fullName evidence="1">Uncharacterized protein</fullName>
    </submittedName>
</protein>
<dbReference type="EMBL" id="QRDZ01000013">
    <property type="protein sequence ID" value="RED76114.1"/>
    <property type="molecule type" value="Genomic_DNA"/>
</dbReference>
<proteinExistence type="predicted"/>
<dbReference type="RefSeq" id="WP_116061915.1">
    <property type="nucleotide sequence ID" value="NZ_QRDZ01000013.1"/>
</dbReference>
<reference evidence="1 2" key="1">
    <citation type="submission" date="2018-07" db="EMBL/GenBank/DDBJ databases">
        <title>Genomic Encyclopedia of Type Strains, Phase III (KMG-III): the genomes of soil and plant-associated and newly described type strains.</title>
        <authorList>
            <person name="Whitman W."/>
        </authorList>
    </citation>
    <scope>NUCLEOTIDE SEQUENCE [LARGE SCALE GENOMIC DNA]</scope>
    <source>
        <strain evidence="1 2">CECT 7287</strain>
    </source>
</reference>
<evidence type="ECO:0000313" key="1">
    <source>
        <dbReference type="EMBL" id="RED76114.1"/>
    </source>
</evidence>
<evidence type="ECO:0000313" key="2">
    <source>
        <dbReference type="Proteomes" id="UP000256977"/>
    </source>
</evidence>
<sequence>MLRKVIDNSMTNEELLLDPGNGKFRIEIPPHQFAVLGSKKFFLILLVKQLKIAGIPLPLKYRIAVISRNDDAEIERVLRNEFPAYDIVELRKATWKVYPYCQIHLIDFSTTSTIYFETKNQMDQWEKPIEHAICKLIFTPGKRV</sequence>
<accession>A0A3D9JQ09</accession>
<organism evidence="1 2">
    <name type="scientific">Cohnella phaseoli</name>
    <dbReference type="NCBI Taxonomy" id="456490"/>
    <lineage>
        <taxon>Bacteria</taxon>
        <taxon>Bacillati</taxon>
        <taxon>Bacillota</taxon>
        <taxon>Bacilli</taxon>
        <taxon>Bacillales</taxon>
        <taxon>Paenibacillaceae</taxon>
        <taxon>Cohnella</taxon>
    </lineage>
</organism>
<dbReference type="AlphaFoldDB" id="A0A3D9JQ09"/>
<dbReference type="Proteomes" id="UP000256977">
    <property type="component" value="Unassembled WGS sequence"/>
</dbReference>
<keyword evidence="2" id="KW-1185">Reference proteome</keyword>
<gene>
    <name evidence="1" type="ORF">DFP98_113175</name>
</gene>